<evidence type="ECO:0000313" key="2">
    <source>
        <dbReference type="EMBL" id="SKA09776.1"/>
    </source>
</evidence>
<accession>A0A1T4R1P7</accession>
<dbReference type="InterPro" id="IPR032806">
    <property type="entry name" value="YbfD_N"/>
</dbReference>
<dbReference type="EMBL" id="FUXC01000024">
    <property type="protein sequence ID" value="SKA09776.1"/>
    <property type="molecule type" value="Genomic_DNA"/>
</dbReference>
<evidence type="ECO:0000259" key="1">
    <source>
        <dbReference type="Pfam" id="PF13808"/>
    </source>
</evidence>
<feature type="domain" description="H repeat-associated protein N-terminal" evidence="1">
    <location>
        <begin position="17"/>
        <end position="69"/>
    </location>
</feature>
<dbReference type="STRING" id="225004.SAMN02745152_02197"/>
<organism evidence="2 3">
    <name type="scientific">Treponema berlinense</name>
    <dbReference type="NCBI Taxonomy" id="225004"/>
    <lineage>
        <taxon>Bacteria</taxon>
        <taxon>Pseudomonadati</taxon>
        <taxon>Spirochaetota</taxon>
        <taxon>Spirochaetia</taxon>
        <taxon>Spirochaetales</taxon>
        <taxon>Treponemataceae</taxon>
        <taxon>Treponema</taxon>
    </lineage>
</organism>
<dbReference type="Pfam" id="PF13808">
    <property type="entry name" value="DDE_Tnp_1_assoc"/>
    <property type="match status" value="1"/>
</dbReference>
<name>A0A1T4R1P7_9SPIR</name>
<keyword evidence="3" id="KW-1185">Reference proteome</keyword>
<dbReference type="Proteomes" id="UP000190395">
    <property type="component" value="Unassembled WGS sequence"/>
</dbReference>
<proteinExistence type="predicted"/>
<gene>
    <name evidence="2" type="ORF">SAMN02745152_02197</name>
</gene>
<dbReference type="AlphaFoldDB" id="A0A1T4R1P7"/>
<sequence>MHKMVKFLLGGIMLLRESLEEIDDFRVKRCRKFELADIFLLVLFGLLSGIKDIEHIAEWAEEAEESIKGVART</sequence>
<protein>
    <submittedName>
        <fullName evidence="2">DDE_Tnp_1-associated</fullName>
    </submittedName>
</protein>
<reference evidence="2 3" key="1">
    <citation type="submission" date="2017-02" db="EMBL/GenBank/DDBJ databases">
        <authorList>
            <person name="Peterson S.W."/>
        </authorList>
    </citation>
    <scope>NUCLEOTIDE SEQUENCE [LARGE SCALE GENOMIC DNA]</scope>
    <source>
        <strain evidence="2 3">ATCC BAA-909</strain>
    </source>
</reference>
<evidence type="ECO:0000313" key="3">
    <source>
        <dbReference type="Proteomes" id="UP000190395"/>
    </source>
</evidence>